<sequence length="432" mass="49090">MEAFMNIIGTLNLILNFLDQKIFGFIKKETIRNLFGNPLFLTFIIISLFKPGSLLGLVLYKPYTWILLTNKTWQIAQAVSAAIIVIGFIKVGRFNKFNSVFSFMIFGLIISTILNDNSFTRIVMLVVTPIALVLLLDIMKHINALETFIKVVFYYHAALVILNLVLMITVRQGLYTDYRGRSDHWLFGNYQQNFNWFVIALSSGGILLNQKLENTKKQKGFRLFYSLTVVSMVISTLMVWSATTLASLFVIAFVLLLNYFRPSSKKIVNGLNALIASITATFAFAVLKIQYLFSFIIVKVLKKSLDFNDRSQMWDKAIFYFKKKPLFGYGFEDPKLTVEKLSKETPHNHYLNTLYVGGIAYMIGTIALTYVAFKEMARAKAPNVSIHASAVLSGYFVYFIAEAKTNIGVLVLLLGIAYYTIDIVLQMKIECE</sequence>
<keyword evidence="2 5" id="KW-0812">Transmembrane</keyword>
<feature type="transmembrane region" description="Helical" evidence="5">
    <location>
        <begin position="151"/>
        <end position="170"/>
    </location>
</feature>
<dbReference type="GO" id="GO:0016874">
    <property type="term" value="F:ligase activity"/>
    <property type="evidence" value="ECO:0007669"/>
    <property type="project" value="UniProtKB-KW"/>
</dbReference>
<dbReference type="PANTHER" id="PTHR37422">
    <property type="entry name" value="TEICHURONIC ACID BIOSYNTHESIS PROTEIN TUAE"/>
    <property type="match status" value="1"/>
</dbReference>
<feature type="transmembrane region" description="Helical" evidence="5">
    <location>
        <begin position="38"/>
        <end position="60"/>
    </location>
</feature>
<dbReference type="InterPro" id="IPR007016">
    <property type="entry name" value="O-antigen_ligase-rel_domated"/>
</dbReference>
<comment type="subcellular location">
    <subcellularLocation>
        <location evidence="1">Membrane</location>
        <topology evidence="1">Multi-pass membrane protein</topology>
    </subcellularLocation>
</comment>
<keyword evidence="3 5" id="KW-1133">Transmembrane helix</keyword>
<feature type="transmembrane region" description="Helical" evidence="5">
    <location>
        <begin position="350"/>
        <end position="372"/>
    </location>
</feature>
<feature type="transmembrane region" description="Helical" evidence="5">
    <location>
        <begin position="407"/>
        <end position="425"/>
    </location>
</feature>
<dbReference type="PANTHER" id="PTHR37422:SF17">
    <property type="entry name" value="O-ANTIGEN LIGASE"/>
    <property type="match status" value="1"/>
</dbReference>
<evidence type="ECO:0000256" key="2">
    <source>
        <dbReference type="ARBA" id="ARBA00022692"/>
    </source>
</evidence>
<feature type="domain" description="O-antigen ligase-related" evidence="6">
    <location>
        <begin position="229"/>
        <end position="360"/>
    </location>
</feature>
<dbReference type="EMBL" id="LC528605">
    <property type="protein sequence ID" value="BCB22697.1"/>
    <property type="molecule type" value="Genomic_DNA"/>
</dbReference>
<dbReference type="GO" id="GO:0016020">
    <property type="term" value="C:membrane"/>
    <property type="evidence" value="ECO:0007669"/>
    <property type="project" value="UniProtKB-SubCell"/>
</dbReference>
<feature type="transmembrane region" description="Helical" evidence="5">
    <location>
        <begin position="384"/>
        <end position="401"/>
    </location>
</feature>
<feature type="transmembrane region" description="Helical" evidence="5">
    <location>
        <begin position="273"/>
        <end position="298"/>
    </location>
</feature>
<evidence type="ECO:0000313" key="9">
    <source>
        <dbReference type="EMBL" id="BCB22723.1"/>
    </source>
</evidence>
<keyword evidence="4 5" id="KW-0472">Membrane</keyword>
<proteinExistence type="predicted"/>
<evidence type="ECO:0000256" key="5">
    <source>
        <dbReference type="SAM" id="Phobius"/>
    </source>
</evidence>
<reference evidence="7" key="1">
    <citation type="submission" date="2020-02" db="EMBL/GenBank/DDBJ databases">
        <title>Development of a multiplex PCR-based assay for rapid serotyping of Erysipelothrix species.</title>
        <authorList>
            <person name="Shimoji Y."/>
            <person name="Shiraiwa K."/>
            <person name="Tominaga H."/>
            <person name="Nishikawa S."/>
            <person name="Eguchi M."/>
            <person name="Hikono H."/>
            <person name="Ogawa Y."/>
        </authorList>
    </citation>
    <scope>NUCLEOTIDE SEQUENCE</scope>
    <source>
        <strain evidence="9">2017</strain>
        <strain evidence="7">Goda</strain>
        <strain evidence="8">Tanzania</strain>
    </source>
</reference>
<evidence type="ECO:0000256" key="1">
    <source>
        <dbReference type="ARBA" id="ARBA00004141"/>
    </source>
</evidence>
<dbReference type="EMBL" id="LC528600">
    <property type="protein sequence ID" value="BCB22642.1"/>
    <property type="molecule type" value="Genomic_DNA"/>
</dbReference>
<feature type="transmembrane region" description="Helical" evidence="5">
    <location>
        <begin position="120"/>
        <end position="139"/>
    </location>
</feature>
<keyword evidence="7" id="KW-0436">Ligase</keyword>
<feature type="transmembrane region" description="Helical" evidence="5">
    <location>
        <begin position="96"/>
        <end position="114"/>
    </location>
</feature>
<feature type="transmembrane region" description="Helical" evidence="5">
    <location>
        <begin position="72"/>
        <end position="89"/>
    </location>
</feature>
<dbReference type="EMBL" id="LC528607">
    <property type="protein sequence ID" value="BCB22723.1"/>
    <property type="molecule type" value="Genomic_DNA"/>
</dbReference>
<evidence type="ECO:0000259" key="6">
    <source>
        <dbReference type="Pfam" id="PF04932"/>
    </source>
</evidence>
<evidence type="ECO:0000313" key="7">
    <source>
        <dbReference type="EMBL" id="BCB22642.1"/>
    </source>
</evidence>
<feature type="transmembrane region" description="Helical" evidence="5">
    <location>
        <begin position="190"/>
        <end position="208"/>
    </location>
</feature>
<protein>
    <submittedName>
        <fullName evidence="7">O-antigen ligase domain-containing protein</fullName>
    </submittedName>
</protein>
<name>A0A6S6I103_ERYRH</name>
<feature type="transmembrane region" description="Helical" evidence="5">
    <location>
        <begin position="220"/>
        <end position="239"/>
    </location>
</feature>
<organism evidence="7">
    <name type="scientific">Erysipelothrix rhusiopathiae</name>
    <dbReference type="NCBI Taxonomy" id="1648"/>
    <lineage>
        <taxon>Bacteria</taxon>
        <taxon>Bacillati</taxon>
        <taxon>Bacillota</taxon>
        <taxon>Erysipelotrichia</taxon>
        <taxon>Erysipelotrichales</taxon>
        <taxon>Erysipelotrichaceae</taxon>
        <taxon>Erysipelothrix</taxon>
    </lineage>
</organism>
<evidence type="ECO:0000313" key="8">
    <source>
        <dbReference type="EMBL" id="BCB22697.1"/>
    </source>
</evidence>
<evidence type="ECO:0000256" key="4">
    <source>
        <dbReference type="ARBA" id="ARBA00023136"/>
    </source>
</evidence>
<dbReference type="Pfam" id="PF04932">
    <property type="entry name" value="Wzy_C"/>
    <property type="match status" value="1"/>
</dbReference>
<dbReference type="InterPro" id="IPR051533">
    <property type="entry name" value="WaaL-like"/>
</dbReference>
<dbReference type="AlphaFoldDB" id="A0A6S6I103"/>
<accession>A0A6S6I103</accession>
<evidence type="ECO:0000256" key="3">
    <source>
        <dbReference type="ARBA" id="ARBA00022989"/>
    </source>
</evidence>